<protein>
    <recommendedName>
        <fullName evidence="3">DUF1579 domain-containing protein</fullName>
    </recommendedName>
</protein>
<evidence type="ECO:0000313" key="1">
    <source>
        <dbReference type="EMBL" id="SDA71002.1"/>
    </source>
</evidence>
<name>A0A1G5XKY7_9HYPH</name>
<dbReference type="OrthoDB" id="9814791at2"/>
<dbReference type="RefSeq" id="WP_091577862.1">
    <property type="nucleotide sequence ID" value="NZ_FMXM01000006.1"/>
</dbReference>
<dbReference type="STRING" id="1165689.SAMN02927914_02408"/>
<dbReference type="AlphaFoldDB" id="A0A1G5XKY7"/>
<gene>
    <name evidence="1" type="ORF">SAMN02927914_02408</name>
</gene>
<proteinExistence type="predicted"/>
<organism evidence="1 2">
    <name type="scientific">Mesorhizobium qingshengii</name>
    <dbReference type="NCBI Taxonomy" id="1165689"/>
    <lineage>
        <taxon>Bacteria</taxon>
        <taxon>Pseudomonadati</taxon>
        <taxon>Pseudomonadota</taxon>
        <taxon>Alphaproteobacteria</taxon>
        <taxon>Hyphomicrobiales</taxon>
        <taxon>Phyllobacteriaceae</taxon>
        <taxon>Mesorhizobium</taxon>
    </lineage>
</organism>
<dbReference type="EMBL" id="FMXM01000006">
    <property type="protein sequence ID" value="SDA71002.1"/>
    <property type="molecule type" value="Genomic_DNA"/>
</dbReference>
<sequence>MPTQATARSANDIAADGRGDFDFFFGNWDVSHRRLQRRLAGDSHWDVFGGTCEVRPLLGGLGNVDDNVIELPGGAYRAATVRTFDPATRQWSIWWLDGRNPLTIDVPMRGTFTDGVGTFLCEDVFDNRPIRVRFLWSGITRDTARWEQAFSADGGASWETNWIMDFARRG</sequence>
<evidence type="ECO:0000313" key="2">
    <source>
        <dbReference type="Proteomes" id="UP000198588"/>
    </source>
</evidence>
<reference evidence="1 2" key="1">
    <citation type="submission" date="2016-10" db="EMBL/GenBank/DDBJ databases">
        <authorList>
            <person name="de Groot N.N."/>
        </authorList>
    </citation>
    <scope>NUCLEOTIDE SEQUENCE [LARGE SCALE GENOMIC DNA]</scope>
    <source>
        <strain evidence="1 2">CGMCC 1.12097</strain>
    </source>
</reference>
<evidence type="ECO:0008006" key="3">
    <source>
        <dbReference type="Google" id="ProtNLM"/>
    </source>
</evidence>
<accession>A0A1G5XKY7</accession>
<dbReference type="Proteomes" id="UP000198588">
    <property type="component" value="Unassembled WGS sequence"/>
</dbReference>